<dbReference type="SMART" id="SM00304">
    <property type="entry name" value="HAMP"/>
    <property type="match status" value="1"/>
</dbReference>
<evidence type="ECO:0000259" key="9">
    <source>
        <dbReference type="PROSITE" id="PS50885"/>
    </source>
</evidence>
<feature type="transmembrane region" description="Helical" evidence="7">
    <location>
        <begin position="88"/>
        <end position="108"/>
    </location>
</feature>
<dbReference type="SUPFAM" id="SSF158472">
    <property type="entry name" value="HAMP domain-like"/>
    <property type="match status" value="1"/>
</dbReference>
<evidence type="ECO:0000259" key="8">
    <source>
        <dbReference type="PROSITE" id="PS50125"/>
    </source>
</evidence>
<evidence type="ECO:0000256" key="6">
    <source>
        <dbReference type="ARBA" id="ARBA00023136"/>
    </source>
</evidence>
<dbReference type="InterPro" id="IPR029787">
    <property type="entry name" value="Nucleotide_cyclase"/>
</dbReference>
<keyword evidence="3" id="KW-1003">Cell membrane</keyword>
<dbReference type="PANTHER" id="PTHR43081:SF17">
    <property type="entry name" value="BLL5647 PROTEIN"/>
    <property type="match status" value="1"/>
</dbReference>
<sequence length="472" mass="50275">MWLLKTSWPRYALAIAAVNTAGAAAIALIISLVAPVPATLAIAGLAVGVVAVSLGVASTFFLFRPVLAWRKDPDSFDRAMVRNTVVRIPRLQTIVGIVVWAVATAVFYVISQSLAILICMAVGLVLVAVLTFLSAKILIRPAANRVFSGQIESHRRETGPATRIVLTWVATTCVPMVALMAFMQPNMAVIVGVVTVLVFGAVATVLVTSIVSDPIRDVCNAVDSTRRGELGVRVPLYDGGDIGTMQAGFNEMIRGLRDGKRTKRMLETYVGKSVANRALRETPQLGGESRKVAVLFVDVVGSTTYATQHTPQEVVIALNEFFERVVAVVHEYHGSINKFQGDAALAIFGAPNPLPDSTGNALAAARELRARLQNVELGAGIGVATGTVVAGHIGARERYEYTVIGDAVNSASRLTDLAKTTPGGVLTTAATLRDAGEAEQARWTLMKSVELRGRSTLTRLARPIRPTLADRS</sequence>
<feature type="domain" description="HAMP" evidence="9">
    <location>
        <begin position="209"/>
        <end position="261"/>
    </location>
</feature>
<evidence type="ECO:0000256" key="1">
    <source>
        <dbReference type="ARBA" id="ARBA00004651"/>
    </source>
</evidence>
<feature type="transmembrane region" description="Helical" evidence="7">
    <location>
        <begin position="188"/>
        <end position="207"/>
    </location>
</feature>
<evidence type="ECO:0000256" key="4">
    <source>
        <dbReference type="ARBA" id="ARBA00022692"/>
    </source>
</evidence>
<evidence type="ECO:0000256" key="3">
    <source>
        <dbReference type="ARBA" id="ARBA00022475"/>
    </source>
</evidence>
<evidence type="ECO:0000256" key="5">
    <source>
        <dbReference type="ARBA" id="ARBA00022989"/>
    </source>
</evidence>
<dbReference type="PROSITE" id="PS50885">
    <property type="entry name" value="HAMP"/>
    <property type="match status" value="1"/>
</dbReference>
<comment type="similarity">
    <text evidence="2">Belongs to the adenylyl cyclase class-3 family.</text>
</comment>
<feature type="transmembrane region" description="Helical" evidence="7">
    <location>
        <begin position="40"/>
        <end position="67"/>
    </location>
</feature>
<keyword evidence="5 7" id="KW-1133">Transmembrane helix</keyword>
<dbReference type="Pfam" id="PF00211">
    <property type="entry name" value="Guanylate_cyc"/>
    <property type="match status" value="1"/>
</dbReference>
<gene>
    <name evidence="10" type="ORF">I6I10_01040</name>
</gene>
<dbReference type="InterPro" id="IPR001054">
    <property type="entry name" value="A/G_cyclase"/>
</dbReference>
<dbReference type="PROSITE" id="PS50125">
    <property type="entry name" value="GUANYLATE_CYCLASE_2"/>
    <property type="match status" value="1"/>
</dbReference>
<feature type="domain" description="Guanylate cyclase" evidence="8">
    <location>
        <begin position="293"/>
        <end position="415"/>
    </location>
</feature>
<evidence type="ECO:0000256" key="7">
    <source>
        <dbReference type="SAM" id="Phobius"/>
    </source>
</evidence>
<dbReference type="GO" id="GO:0006171">
    <property type="term" value="P:cAMP biosynthetic process"/>
    <property type="evidence" value="ECO:0007669"/>
    <property type="project" value="TreeGrafter"/>
</dbReference>
<dbReference type="PANTHER" id="PTHR43081">
    <property type="entry name" value="ADENYLATE CYCLASE, TERMINAL-DIFFERENTIATION SPECIFIC-RELATED"/>
    <property type="match status" value="1"/>
</dbReference>
<dbReference type="GeneID" id="92759108"/>
<dbReference type="InterPro" id="IPR003660">
    <property type="entry name" value="HAMP_dom"/>
</dbReference>
<dbReference type="CDD" id="cd07302">
    <property type="entry name" value="CHD"/>
    <property type="match status" value="1"/>
</dbReference>
<dbReference type="Gene3D" id="3.30.70.1230">
    <property type="entry name" value="Nucleotide cyclase"/>
    <property type="match status" value="1"/>
</dbReference>
<feature type="transmembrane region" description="Helical" evidence="7">
    <location>
        <begin position="114"/>
        <end position="139"/>
    </location>
</feature>
<accession>A0A7T4EFV2</accession>
<name>A0A7T4EFV2_9CORY</name>
<protein>
    <submittedName>
        <fullName evidence="10">Adenylate/guanylate cyclase domain-containing protein</fullName>
    </submittedName>
</protein>
<dbReference type="EMBL" id="CP066007">
    <property type="protein sequence ID" value="QQB46572.1"/>
    <property type="molecule type" value="Genomic_DNA"/>
</dbReference>
<dbReference type="GO" id="GO:0005886">
    <property type="term" value="C:plasma membrane"/>
    <property type="evidence" value="ECO:0007669"/>
    <property type="project" value="UniProtKB-SubCell"/>
</dbReference>
<reference evidence="10 11" key="1">
    <citation type="submission" date="2020-12" db="EMBL/GenBank/DDBJ databases">
        <title>FDA dAtabase for Regulatory Grade micrObial Sequences (FDA-ARGOS): Supporting development and validation of Infectious Disease Dx tests.</title>
        <authorList>
            <person name="Sproer C."/>
            <person name="Gronow S."/>
            <person name="Severitt S."/>
            <person name="Schroder I."/>
            <person name="Tallon L."/>
            <person name="Sadzewicz L."/>
            <person name="Zhao X."/>
            <person name="Boylan J."/>
            <person name="Ott S."/>
            <person name="Bowen H."/>
            <person name="Vavikolanu K."/>
            <person name="Mehta A."/>
            <person name="Aluvathingal J."/>
            <person name="Nadendla S."/>
            <person name="Lowell S."/>
            <person name="Myers T."/>
            <person name="Yan Y."/>
            <person name="Sichtig H."/>
        </authorList>
    </citation>
    <scope>NUCLEOTIDE SEQUENCE [LARGE SCALE GENOMIC DNA]</scope>
    <source>
        <strain evidence="10 11">FDAARGOS_1053</strain>
    </source>
</reference>
<proteinExistence type="inferred from homology"/>
<dbReference type="RefSeq" id="WP_084036044.1">
    <property type="nucleotide sequence ID" value="NZ_CP066007.1"/>
</dbReference>
<dbReference type="Gene3D" id="6.10.340.10">
    <property type="match status" value="1"/>
</dbReference>
<dbReference type="SMART" id="SM00044">
    <property type="entry name" value="CYCc"/>
    <property type="match status" value="1"/>
</dbReference>
<evidence type="ECO:0000256" key="2">
    <source>
        <dbReference type="ARBA" id="ARBA00005381"/>
    </source>
</evidence>
<dbReference type="Proteomes" id="UP000596145">
    <property type="component" value="Chromosome"/>
</dbReference>
<feature type="transmembrane region" description="Helical" evidence="7">
    <location>
        <begin position="160"/>
        <end position="182"/>
    </location>
</feature>
<dbReference type="SUPFAM" id="SSF55073">
    <property type="entry name" value="Nucleotide cyclase"/>
    <property type="match status" value="1"/>
</dbReference>
<keyword evidence="6 7" id="KW-0472">Membrane</keyword>
<dbReference type="GO" id="GO:0004016">
    <property type="term" value="F:adenylate cyclase activity"/>
    <property type="evidence" value="ECO:0007669"/>
    <property type="project" value="UniProtKB-ARBA"/>
</dbReference>
<dbReference type="AlphaFoldDB" id="A0A7T4EFV2"/>
<dbReference type="CDD" id="cd06225">
    <property type="entry name" value="HAMP"/>
    <property type="match status" value="1"/>
</dbReference>
<organism evidence="10 11">
    <name type="scientific">Corynebacterium glucuronolyticum</name>
    <dbReference type="NCBI Taxonomy" id="39791"/>
    <lineage>
        <taxon>Bacteria</taxon>
        <taxon>Bacillati</taxon>
        <taxon>Actinomycetota</taxon>
        <taxon>Actinomycetes</taxon>
        <taxon>Mycobacteriales</taxon>
        <taxon>Corynebacteriaceae</taxon>
        <taxon>Corynebacterium</taxon>
    </lineage>
</organism>
<dbReference type="OrthoDB" id="368920at2"/>
<keyword evidence="4 7" id="KW-0812">Transmembrane</keyword>
<dbReference type="GO" id="GO:0035556">
    <property type="term" value="P:intracellular signal transduction"/>
    <property type="evidence" value="ECO:0007669"/>
    <property type="project" value="InterPro"/>
</dbReference>
<evidence type="ECO:0000313" key="11">
    <source>
        <dbReference type="Proteomes" id="UP000596145"/>
    </source>
</evidence>
<feature type="transmembrane region" description="Helical" evidence="7">
    <location>
        <begin position="12"/>
        <end position="34"/>
    </location>
</feature>
<comment type="subcellular location">
    <subcellularLocation>
        <location evidence="1">Cell membrane</location>
        <topology evidence="1">Multi-pass membrane protein</topology>
    </subcellularLocation>
</comment>
<dbReference type="InterPro" id="IPR050697">
    <property type="entry name" value="Adenylyl/Guanylyl_Cyclase_3/4"/>
</dbReference>
<evidence type="ECO:0000313" key="10">
    <source>
        <dbReference type="EMBL" id="QQB46572.1"/>
    </source>
</evidence>